<evidence type="ECO:0000256" key="10">
    <source>
        <dbReference type="ARBA" id="ARBA00033377"/>
    </source>
</evidence>
<dbReference type="RefSeq" id="XP_020827064.1">
    <property type="nucleotide sequence ID" value="XM_020971405.1"/>
</dbReference>
<dbReference type="AlphaFoldDB" id="A0A6P5J7Q0"/>
<evidence type="ECO:0000256" key="13">
    <source>
        <dbReference type="SAM" id="MobiDB-lite"/>
    </source>
</evidence>
<dbReference type="FunCoup" id="A0A6P5J7Q0">
    <property type="interactions" value="116"/>
</dbReference>
<keyword evidence="4" id="KW-0805">Transcription regulation</keyword>
<dbReference type="GeneID" id="110197457"/>
<dbReference type="FunFam" id="1.10.10.60:FF:000071">
    <property type="entry name" value="Retinal homeobox gene 2"/>
    <property type="match status" value="1"/>
</dbReference>
<dbReference type="GO" id="GO:0045944">
    <property type="term" value="P:positive regulation of transcription by RNA polymerase II"/>
    <property type="evidence" value="ECO:0007669"/>
    <property type="project" value="InterPro"/>
</dbReference>
<keyword evidence="15" id="KW-1185">Reference proteome</keyword>
<dbReference type="KEGG" id="pcw:110197457"/>
<evidence type="ECO:0000256" key="11">
    <source>
        <dbReference type="PROSITE-ProRule" id="PRU00108"/>
    </source>
</evidence>
<dbReference type="SUPFAM" id="SSF46689">
    <property type="entry name" value="Homeodomain-like"/>
    <property type="match status" value="1"/>
</dbReference>
<dbReference type="InterPro" id="IPR043562">
    <property type="entry name" value="RAX/RAX2"/>
</dbReference>
<evidence type="ECO:0000313" key="16">
    <source>
        <dbReference type="RefSeq" id="XP_020827064.1"/>
    </source>
</evidence>
<evidence type="ECO:0000256" key="12">
    <source>
        <dbReference type="RuleBase" id="RU000682"/>
    </source>
</evidence>
<dbReference type="InParanoid" id="A0A6P5J7Q0"/>
<keyword evidence="5 11" id="KW-0238">DNA-binding</keyword>
<evidence type="ECO:0000256" key="2">
    <source>
        <dbReference type="ARBA" id="ARBA00011785"/>
    </source>
</evidence>
<evidence type="ECO:0000256" key="1">
    <source>
        <dbReference type="ARBA" id="ARBA00004123"/>
    </source>
</evidence>
<dbReference type="InterPro" id="IPR009057">
    <property type="entry name" value="Homeodomain-like_sf"/>
</dbReference>
<comment type="function">
    <text evidence="9">May be involved in modulating the expression of photoreceptor specific genes. Binds to the Ret-1 and Bat-1 element within the rhodopsin promoter.</text>
</comment>
<gene>
    <name evidence="16" type="primary">RAX2</name>
</gene>
<feature type="domain" description="Homeobox" evidence="14">
    <location>
        <begin position="104"/>
        <end position="164"/>
    </location>
</feature>
<evidence type="ECO:0000256" key="4">
    <source>
        <dbReference type="ARBA" id="ARBA00023015"/>
    </source>
</evidence>
<keyword evidence="8 11" id="KW-0539">Nucleus</keyword>
<name>A0A6P5J7Q0_PHACI</name>
<feature type="region of interest" description="Disordered" evidence="13">
    <location>
        <begin position="85"/>
        <end position="108"/>
    </location>
</feature>
<sequence>MKHNLRKERALVTGLIQRAIMEGVVLCSARKGDNDSFLQSVLQTGQGWAGLGAGCPSSFLSLPHLIFSSPTACLGGAMFLSKCEGEPAEGRPPGSLEAEEAPKKKHRRNRTTFTTFQLHQLERAFERSHYPDVYSREELATQVNLPEVRVQVWFQNRRAKWRRQEKLEASSTAAVAAAAAATKLPEAPMLAFSRPPPAASLPLDPWLTSGPPAMHAFPGFLGPRPGLQPTYGPHAFLHTSSGPPPFGEAFGPLAEAGDAHARSSSIVSLCFRAKEHVQTLDRTWQPL</sequence>
<dbReference type="Proteomes" id="UP000515140">
    <property type="component" value="Unplaced"/>
</dbReference>
<dbReference type="InterPro" id="IPR001356">
    <property type="entry name" value="HD"/>
</dbReference>
<dbReference type="Pfam" id="PF00046">
    <property type="entry name" value="Homeodomain"/>
    <property type="match status" value="1"/>
</dbReference>
<dbReference type="GO" id="GO:0005634">
    <property type="term" value="C:nucleus"/>
    <property type="evidence" value="ECO:0007669"/>
    <property type="project" value="UniProtKB-SubCell"/>
</dbReference>
<evidence type="ECO:0000313" key="15">
    <source>
        <dbReference type="Proteomes" id="UP000515140"/>
    </source>
</evidence>
<dbReference type="CTD" id="84839"/>
<proteinExistence type="predicted"/>
<reference evidence="16" key="1">
    <citation type="submission" date="2025-08" db="UniProtKB">
        <authorList>
            <consortium name="RefSeq"/>
        </authorList>
    </citation>
    <scope>IDENTIFICATION</scope>
    <source>
        <tissue evidence="16">Spleen</tissue>
    </source>
</reference>
<keyword evidence="7" id="KW-0804">Transcription</keyword>
<evidence type="ECO:0000256" key="5">
    <source>
        <dbReference type="ARBA" id="ARBA00023125"/>
    </source>
</evidence>
<dbReference type="GO" id="GO:0000981">
    <property type="term" value="F:DNA-binding transcription factor activity, RNA polymerase II-specific"/>
    <property type="evidence" value="ECO:0007669"/>
    <property type="project" value="InterPro"/>
</dbReference>
<feature type="DNA-binding region" description="Homeobox" evidence="11">
    <location>
        <begin position="106"/>
        <end position="165"/>
    </location>
</feature>
<organism evidence="15 16">
    <name type="scientific">Phascolarctos cinereus</name>
    <name type="common">Koala</name>
    <dbReference type="NCBI Taxonomy" id="38626"/>
    <lineage>
        <taxon>Eukaryota</taxon>
        <taxon>Metazoa</taxon>
        <taxon>Chordata</taxon>
        <taxon>Craniata</taxon>
        <taxon>Vertebrata</taxon>
        <taxon>Euteleostomi</taxon>
        <taxon>Mammalia</taxon>
        <taxon>Metatheria</taxon>
        <taxon>Diprotodontia</taxon>
        <taxon>Phascolarctidae</taxon>
        <taxon>Phascolarctos</taxon>
    </lineage>
</organism>
<dbReference type="InterPro" id="IPR017970">
    <property type="entry name" value="Homeobox_CS"/>
</dbReference>
<evidence type="ECO:0000256" key="6">
    <source>
        <dbReference type="ARBA" id="ARBA00023155"/>
    </source>
</evidence>
<evidence type="ECO:0000256" key="3">
    <source>
        <dbReference type="ARBA" id="ARBA00019389"/>
    </source>
</evidence>
<dbReference type="PROSITE" id="PS50071">
    <property type="entry name" value="HOMEOBOX_2"/>
    <property type="match status" value="1"/>
</dbReference>
<dbReference type="PROSITE" id="PS00027">
    <property type="entry name" value="HOMEOBOX_1"/>
    <property type="match status" value="1"/>
</dbReference>
<keyword evidence="6 11" id="KW-0371">Homeobox</keyword>
<evidence type="ECO:0000256" key="8">
    <source>
        <dbReference type="ARBA" id="ARBA00023242"/>
    </source>
</evidence>
<accession>A0A6P5J7Q0</accession>
<evidence type="ECO:0000259" key="14">
    <source>
        <dbReference type="PROSITE" id="PS50071"/>
    </source>
</evidence>
<evidence type="ECO:0000256" key="7">
    <source>
        <dbReference type="ARBA" id="ARBA00023163"/>
    </source>
</evidence>
<comment type="subunit">
    <text evidence="2">Interacts with CRX.</text>
</comment>
<dbReference type="Gene3D" id="1.10.10.60">
    <property type="entry name" value="Homeodomain-like"/>
    <property type="match status" value="1"/>
</dbReference>
<dbReference type="CDD" id="cd00086">
    <property type="entry name" value="homeodomain"/>
    <property type="match status" value="1"/>
</dbReference>
<dbReference type="GO" id="GO:0000978">
    <property type="term" value="F:RNA polymerase II cis-regulatory region sequence-specific DNA binding"/>
    <property type="evidence" value="ECO:0007669"/>
    <property type="project" value="TreeGrafter"/>
</dbReference>
<evidence type="ECO:0000256" key="9">
    <source>
        <dbReference type="ARBA" id="ARBA00025251"/>
    </source>
</evidence>
<dbReference type="SMART" id="SM00389">
    <property type="entry name" value="HOX"/>
    <property type="match status" value="1"/>
</dbReference>
<dbReference type="PANTHER" id="PTHR46271">
    <property type="entry name" value="HOMEOBOX PROTEIN, PUTATIVE-RELATED"/>
    <property type="match status" value="1"/>
</dbReference>
<dbReference type="PANTHER" id="PTHR46271:SF2">
    <property type="entry name" value="RETINA AND ANTERIOR NEURAL FOLD HOMEOBOX PROTEIN 2"/>
    <property type="match status" value="1"/>
</dbReference>
<comment type="subcellular location">
    <subcellularLocation>
        <location evidence="1 11 12">Nucleus</location>
    </subcellularLocation>
</comment>
<protein>
    <recommendedName>
        <fullName evidence="3">Retina and anterior neural fold homeobox protein 2</fullName>
    </recommendedName>
    <alternativeName>
        <fullName evidence="10">Retina and anterior neural fold homeobox-like protein 1</fullName>
    </alternativeName>
</protein>